<sequence>MSFREKLSSGKFIITAEISPPKGTDIADMIKEAGLIKDIVDAVNITDNQRAIMRMSPAAACSLLSNRGYETIMHLTCRDRNRLALQSELLGASAMGIHNVLVVSGDHTTKGDHEGAKPVYDLDSVQLLGLIQKLNLGFDLSGNLLDGKPDFCSGAVASVELNEPGFMKLKKKRRMGAEFIQTQAVFDTRKLSEFMNKIKSSEAFDGIKIIAGIIPLRSEKNAIFLNKNIPGIKVPEPIIEQMRTAKDPVDKGMEIAAGLIKELQGLCDGVHIMPVGNHENTARILEMAEIR</sequence>
<dbReference type="PATRIC" id="fig|1392998.3.peg.2035"/>
<proteinExistence type="inferred from homology"/>
<dbReference type="GO" id="GO:0071949">
    <property type="term" value="F:FAD binding"/>
    <property type="evidence" value="ECO:0007669"/>
    <property type="project" value="TreeGrafter"/>
</dbReference>
<comment type="cofactor">
    <cofactor evidence="1">
        <name>FAD</name>
        <dbReference type="ChEBI" id="CHEBI:57692"/>
    </cofactor>
</comment>
<accession>A0A062V9F9</accession>
<protein>
    <submittedName>
        <fullName evidence="7">5,10-methylenetetrahydrofolate reductase</fullName>
    </submittedName>
</protein>
<dbReference type="InterPro" id="IPR003171">
    <property type="entry name" value="Mehydrof_redctse-like"/>
</dbReference>
<dbReference type="Proteomes" id="UP000027153">
    <property type="component" value="Unassembled WGS sequence"/>
</dbReference>
<dbReference type="CDD" id="cd00537">
    <property type="entry name" value="MTHFR"/>
    <property type="match status" value="1"/>
</dbReference>
<dbReference type="EMBL" id="JMIY01000004">
    <property type="protein sequence ID" value="KCZ71975.1"/>
    <property type="molecule type" value="Genomic_DNA"/>
</dbReference>
<dbReference type="GO" id="GO:0004489">
    <property type="term" value="F:methylenetetrahydrofolate reductase [NAD(P)H] activity"/>
    <property type="evidence" value="ECO:0007669"/>
    <property type="project" value="InterPro"/>
</dbReference>
<keyword evidence="5" id="KW-0274">FAD</keyword>
<dbReference type="OrthoDB" id="146284at2157"/>
<evidence type="ECO:0000313" key="7">
    <source>
        <dbReference type="EMBL" id="KCZ71975.1"/>
    </source>
</evidence>
<evidence type="ECO:0000313" key="8">
    <source>
        <dbReference type="Proteomes" id="UP000027153"/>
    </source>
</evidence>
<evidence type="ECO:0000256" key="6">
    <source>
        <dbReference type="ARBA" id="ARBA00023002"/>
    </source>
</evidence>
<evidence type="ECO:0000256" key="1">
    <source>
        <dbReference type="ARBA" id="ARBA00001974"/>
    </source>
</evidence>
<gene>
    <name evidence="7" type="ORF">ANME2D_02032</name>
</gene>
<evidence type="ECO:0000256" key="4">
    <source>
        <dbReference type="ARBA" id="ARBA00022630"/>
    </source>
</evidence>
<dbReference type="GO" id="GO:0005829">
    <property type="term" value="C:cytosol"/>
    <property type="evidence" value="ECO:0007669"/>
    <property type="project" value="TreeGrafter"/>
</dbReference>
<dbReference type="Pfam" id="PF02219">
    <property type="entry name" value="MTHFR"/>
    <property type="match status" value="1"/>
</dbReference>
<keyword evidence="8" id="KW-1185">Reference proteome</keyword>
<comment type="similarity">
    <text evidence="3">Belongs to the methylenetetrahydrofolate reductase family.</text>
</comment>
<dbReference type="Gene3D" id="3.20.20.220">
    <property type="match status" value="1"/>
</dbReference>
<comment type="pathway">
    <text evidence="2">One-carbon metabolism; tetrahydrofolate interconversion.</text>
</comment>
<dbReference type="PANTHER" id="PTHR45754">
    <property type="entry name" value="METHYLENETETRAHYDROFOLATE REDUCTASE"/>
    <property type="match status" value="1"/>
</dbReference>
<dbReference type="GO" id="GO:0035999">
    <property type="term" value="P:tetrahydrofolate interconversion"/>
    <property type="evidence" value="ECO:0007669"/>
    <property type="project" value="UniProtKB-UniPathway"/>
</dbReference>
<evidence type="ECO:0000256" key="5">
    <source>
        <dbReference type="ARBA" id="ARBA00022827"/>
    </source>
</evidence>
<name>A0A062V9F9_9EURY</name>
<dbReference type="UniPathway" id="UPA00193"/>
<dbReference type="AlphaFoldDB" id="A0A062V9F9"/>
<keyword evidence="4" id="KW-0285">Flavoprotein</keyword>
<evidence type="ECO:0000256" key="3">
    <source>
        <dbReference type="ARBA" id="ARBA00006743"/>
    </source>
</evidence>
<evidence type="ECO:0000256" key="2">
    <source>
        <dbReference type="ARBA" id="ARBA00004777"/>
    </source>
</evidence>
<keyword evidence="6" id="KW-0560">Oxidoreductase</keyword>
<comment type="caution">
    <text evidence="7">The sequence shown here is derived from an EMBL/GenBank/DDBJ whole genome shotgun (WGS) entry which is preliminary data.</text>
</comment>
<organism evidence="7 8">
    <name type="scientific">Candidatus Methanoperedens nitratireducens</name>
    <dbReference type="NCBI Taxonomy" id="1392998"/>
    <lineage>
        <taxon>Archaea</taxon>
        <taxon>Methanobacteriati</taxon>
        <taxon>Methanobacteriota</taxon>
        <taxon>Stenosarchaea group</taxon>
        <taxon>Methanomicrobia</taxon>
        <taxon>Methanosarcinales</taxon>
        <taxon>ANME-2 cluster</taxon>
        <taxon>Candidatus Methanoperedentaceae</taxon>
        <taxon>Candidatus Methanoperedens</taxon>
    </lineage>
</organism>
<reference evidence="7 8" key="1">
    <citation type="journal article" date="2013" name="Nature">
        <title>Anaerobic oxidation of methane coupled to nitrate reduction in a novel archaeal lineage.</title>
        <authorList>
            <person name="Haroon M.F."/>
            <person name="Hu S."/>
            <person name="Shi Y."/>
            <person name="Imelfort M."/>
            <person name="Keller J."/>
            <person name="Hugenholtz P."/>
            <person name="Yuan Z."/>
            <person name="Tyson G.W."/>
        </authorList>
    </citation>
    <scope>NUCLEOTIDE SEQUENCE [LARGE SCALE GENOMIC DNA]</scope>
    <source>
        <strain evidence="7 8">ANME-2d</strain>
    </source>
</reference>
<dbReference type="SUPFAM" id="SSF51730">
    <property type="entry name" value="FAD-linked oxidoreductase"/>
    <property type="match status" value="1"/>
</dbReference>
<dbReference type="PANTHER" id="PTHR45754:SF3">
    <property type="entry name" value="METHYLENETETRAHYDROFOLATE REDUCTASE (NADPH)"/>
    <property type="match status" value="1"/>
</dbReference>
<dbReference type="InterPro" id="IPR029041">
    <property type="entry name" value="FAD-linked_oxidoreductase-like"/>
</dbReference>
<dbReference type="GO" id="GO:0009086">
    <property type="term" value="P:methionine biosynthetic process"/>
    <property type="evidence" value="ECO:0007669"/>
    <property type="project" value="TreeGrafter"/>
</dbReference>
<dbReference type="RefSeq" id="WP_048091074.1">
    <property type="nucleotide sequence ID" value="NZ_JMIY01000004.1"/>
</dbReference>